<keyword evidence="6" id="KW-1185">Reference proteome</keyword>
<dbReference type="Proteomes" id="UP000008370">
    <property type="component" value="Unassembled WGS sequence"/>
</dbReference>
<dbReference type="GeneID" id="18915579"/>
<name>K5W3J8_PHACS</name>
<reference evidence="5 6" key="1">
    <citation type="journal article" date="2012" name="BMC Genomics">
        <title>Comparative genomics of the white-rot fungi, Phanerochaete carnosa and P. chrysosporium, to elucidate the genetic basis of the distinct wood types they colonize.</title>
        <authorList>
            <person name="Suzuki H."/>
            <person name="MacDonald J."/>
            <person name="Syed K."/>
            <person name="Salamov A."/>
            <person name="Hori C."/>
            <person name="Aerts A."/>
            <person name="Henrissat B."/>
            <person name="Wiebenga A."/>
            <person name="vanKuyk P.A."/>
            <person name="Barry K."/>
            <person name="Lindquist E."/>
            <person name="LaButti K."/>
            <person name="Lapidus A."/>
            <person name="Lucas S."/>
            <person name="Coutinho P."/>
            <person name="Gong Y."/>
            <person name="Samejima M."/>
            <person name="Mahadevan R."/>
            <person name="Abou-Zaid M."/>
            <person name="de Vries R.P."/>
            <person name="Igarashi K."/>
            <person name="Yadav J.S."/>
            <person name="Grigoriev I.V."/>
            <person name="Master E.R."/>
        </authorList>
    </citation>
    <scope>NUCLEOTIDE SEQUENCE [LARGE SCALE GENOMIC DNA]</scope>
    <source>
        <strain evidence="5 6">HHB-10118-sp</strain>
    </source>
</reference>
<dbReference type="Pfam" id="PF00561">
    <property type="entry name" value="Abhydrolase_1"/>
    <property type="match status" value="1"/>
</dbReference>
<evidence type="ECO:0000259" key="3">
    <source>
        <dbReference type="Pfam" id="PF00561"/>
    </source>
</evidence>
<dbReference type="InterPro" id="IPR000073">
    <property type="entry name" value="AB_hydrolase_1"/>
</dbReference>
<protein>
    <recommendedName>
        <fullName evidence="7">AB hydrolase-1 domain-containing protein</fullName>
    </recommendedName>
</protein>
<accession>K5W3J8</accession>
<evidence type="ECO:0000259" key="4">
    <source>
        <dbReference type="Pfam" id="PF08386"/>
    </source>
</evidence>
<dbReference type="Pfam" id="PF08386">
    <property type="entry name" value="Abhydrolase_4"/>
    <property type="match status" value="1"/>
</dbReference>
<dbReference type="HOGENOM" id="CLU_013364_5_2_1"/>
<gene>
    <name evidence="5" type="ORF">PHACADRAFT_252753</name>
</gene>
<comment type="similarity">
    <text evidence="1">Belongs to the peptidase S33 family.</text>
</comment>
<feature type="domain" description="Peptidase S33 tripeptidyl aminopeptidase-like C-terminal" evidence="4">
    <location>
        <begin position="447"/>
        <end position="514"/>
    </location>
</feature>
<dbReference type="Gene3D" id="3.40.50.1820">
    <property type="entry name" value="alpha/beta hydrolase"/>
    <property type="match status" value="1"/>
</dbReference>
<dbReference type="InParanoid" id="K5W3J8"/>
<sequence length="516" mass="56317">MWRIVLLVGSVSLAKVFVTMLVEKYAFPSPREAHLAPSDPELVWDSVPPSSVDSLVWVPCYNQSQCARMMVPLDYAVADGPKAGVSLIKIPSKFSPGDKDYRGPILFNPGGPGGSGVALVLRIGAKVQKLVGDEYDIVGFDPRGVARTTPLVAVFNDSVEDAAWRVRALEDPVPDTTADVSRLWARAQVFGNVANQTARGSVPYVSTALVARDMLSITRAHGYDKLQYWGFSYGTILGATFAAMFPNHVERLIIDGVADAEDYYSGLWSNNLLDTDLALRMILDACVASGPLRCALYESTTDKVHTRLTAIFDSLKKRPLPVYNSEASKEYGLIDYKLAHRELFMRLHSPYGGLEAGNASYPTMDLLHALAQVEKGNGLPLARLLGIVPLQAPFTCQCSDSPRPPPAYVTADAFVAIACTDSDPARAVDTIEDLEEHFVRLHASSEFADQWPERVYCTGWKARTVERFAGPFVGNTSFPILLIGNTADPVTPLAQYARKMSRGFNNSVVLHQDSVG</sequence>
<dbReference type="PANTHER" id="PTHR43248:SF25">
    <property type="entry name" value="AB HYDROLASE-1 DOMAIN-CONTAINING PROTEIN-RELATED"/>
    <property type="match status" value="1"/>
</dbReference>
<proteinExistence type="inferred from homology"/>
<dbReference type="KEGG" id="pco:PHACADRAFT_252753"/>
<dbReference type="InterPro" id="IPR051601">
    <property type="entry name" value="Serine_prot/Carboxylest_S33"/>
</dbReference>
<evidence type="ECO:0000313" key="5">
    <source>
        <dbReference type="EMBL" id="EKM58438.1"/>
    </source>
</evidence>
<evidence type="ECO:0000256" key="1">
    <source>
        <dbReference type="ARBA" id="ARBA00010088"/>
    </source>
</evidence>
<dbReference type="SUPFAM" id="SSF53474">
    <property type="entry name" value="alpha/beta-Hydrolases"/>
    <property type="match status" value="1"/>
</dbReference>
<feature type="non-terminal residue" evidence="5">
    <location>
        <position position="516"/>
    </location>
</feature>
<dbReference type="AlphaFoldDB" id="K5W3J8"/>
<dbReference type="InterPro" id="IPR013595">
    <property type="entry name" value="Pept_S33_TAP-like_C"/>
</dbReference>
<dbReference type="EMBL" id="JH930470">
    <property type="protein sequence ID" value="EKM58438.1"/>
    <property type="molecule type" value="Genomic_DNA"/>
</dbReference>
<dbReference type="OrthoDB" id="425534at2759"/>
<evidence type="ECO:0000313" key="6">
    <source>
        <dbReference type="Proteomes" id="UP000008370"/>
    </source>
</evidence>
<feature type="domain" description="AB hydrolase-1" evidence="3">
    <location>
        <begin position="104"/>
        <end position="257"/>
    </location>
</feature>
<dbReference type="GO" id="GO:0016787">
    <property type="term" value="F:hydrolase activity"/>
    <property type="evidence" value="ECO:0007669"/>
    <property type="project" value="UniProtKB-KW"/>
</dbReference>
<evidence type="ECO:0000256" key="2">
    <source>
        <dbReference type="ARBA" id="ARBA00022801"/>
    </source>
</evidence>
<dbReference type="RefSeq" id="XP_007393750.1">
    <property type="nucleotide sequence ID" value="XM_007393688.1"/>
</dbReference>
<evidence type="ECO:0008006" key="7">
    <source>
        <dbReference type="Google" id="ProtNLM"/>
    </source>
</evidence>
<organism evidence="5 6">
    <name type="scientific">Phanerochaete carnosa (strain HHB-10118-sp)</name>
    <name type="common">White-rot fungus</name>
    <name type="synonym">Peniophora carnosa</name>
    <dbReference type="NCBI Taxonomy" id="650164"/>
    <lineage>
        <taxon>Eukaryota</taxon>
        <taxon>Fungi</taxon>
        <taxon>Dikarya</taxon>
        <taxon>Basidiomycota</taxon>
        <taxon>Agaricomycotina</taxon>
        <taxon>Agaricomycetes</taxon>
        <taxon>Polyporales</taxon>
        <taxon>Phanerochaetaceae</taxon>
        <taxon>Phanerochaete</taxon>
    </lineage>
</organism>
<keyword evidence="2" id="KW-0378">Hydrolase</keyword>
<dbReference type="InterPro" id="IPR029058">
    <property type="entry name" value="AB_hydrolase_fold"/>
</dbReference>
<dbReference type="PANTHER" id="PTHR43248">
    <property type="entry name" value="2-SUCCINYL-6-HYDROXY-2,4-CYCLOHEXADIENE-1-CARBOXYLATE SYNTHASE"/>
    <property type="match status" value="1"/>
</dbReference>